<keyword evidence="2" id="KW-0472">Membrane</keyword>
<organism evidence="3 6">
    <name type="scientific">Aliirhizobium cellulosilyticum</name>
    <dbReference type="NCBI Taxonomy" id="393664"/>
    <lineage>
        <taxon>Bacteria</taxon>
        <taxon>Pseudomonadati</taxon>
        <taxon>Pseudomonadota</taxon>
        <taxon>Alphaproteobacteria</taxon>
        <taxon>Hyphomicrobiales</taxon>
        <taxon>Rhizobiaceae</taxon>
        <taxon>Aliirhizobium</taxon>
    </lineage>
</organism>
<evidence type="ECO:0000313" key="3">
    <source>
        <dbReference type="EMBL" id="MBB4351456.1"/>
    </source>
</evidence>
<name>A0A7W6SCZ3_9HYPH</name>
<evidence type="ECO:0000313" key="8">
    <source>
        <dbReference type="Proteomes" id="UP000576087"/>
    </source>
</evidence>
<dbReference type="Pfam" id="PF04186">
    <property type="entry name" value="FxsA"/>
    <property type="match status" value="1"/>
</dbReference>
<dbReference type="Proteomes" id="UP000524535">
    <property type="component" value="Unassembled WGS sequence"/>
</dbReference>
<proteinExistence type="predicted"/>
<gene>
    <name evidence="4" type="ORF">GGE31_005195</name>
    <name evidence="3" type="ORF">GGE33_005238</name>
    <name evidence="5" type="ORF">GGE35_005119</name>
</gene>
<comment type="caution">
    <text evidence="3">The sequence shown here is derived from an EMBL/GenBank/DDBJ whole genome shotgun (WGS) entry which is preliminary data.</text>
</comment>
<evidence type="ECO:0000313" key="4">
    <source>
        <dbReference type="EMBL" id="MBB4414649.1"/>
    </source>
</evidence>
<dbReference type="AlphaFoldDB" id="A0A7W6SCZ3"/>
<evidence type="ECO:0000256" key="2">
    <source>
        <dbReference type="SAM" id="Phobius"/>
    </source>
</evidence>
<evidence type="ECO:0000313" key="6">
    <source>
        <dbReference type="Proteomes" id="UP000520770"/>
    </source>
</evidence>
<dbReference type="PANTHER" id="PTHR35335:SF1">
    <property type="entry name" value="UPF0716 PROTEIN FXSA"/>
    <property type="match status" value="1"/>
</dbReference>
<protein>
    <submittedName>
        <fullName evidence="3">UPF0716 protein FxsA</fullName>
    </submittedName>
</protein>
<feature type="transmembrane region" description="Helical" evidence="2">
    <location>
        <begin position="30"/>
        <end position="48"/>
    </location>
</feature>
<keyword evidence="2" id="KW-0812">Transmembrane</keyword>
<evidence type="ECO:0000313" key="7">
    <source>
        <dbReference type="Proteomes" id="UP000524535"/>
    </source>
</evidence>
<feature type="region of interest" description="Disordered" evidence="1">
    <location>
        <begin position="125"/>
        <end position="174"/>
    </location>
</feature>
<dbReference type="InterPro" id="IPR007313">
    <property type="entry name" value="FxsA"/>
</dbReference>
<dbReference type="Proteomes" id="UP000576087">
    <property type="component" value="Unassembled WGS sequence"/>
</dbReference>
<evidence type="ECO:0000256" key="1">
    <source>
        <dbReference type="SAM" id="MobiDB-lite"/>
    </source>
</evidence>
<dbReference type="RefSeq" id="WP_183829756.1">
    <property type="nucleotide sequence ID" value="NZ_JACIGW010000011.1"/>
</dbReference>
<accession>A0A7W6SCZ3</accession>
<dbReference type="GO" id="GO:0016020">
    <property type="term" value="C:membrane"/>
    <property type="evidence" value="ECO:0007669"/>
    <property type="project" value="InterPro"/>
</dbReference>
<dbReference type="EMBL" id="JACIHM010000012">
    <property type="protein sequence ID" value="MBB4449265.1"/>
    <property type="molecule type" value="Genomic_DNA"/>
</dbReference>
<keyword evidence="7" id="KW-1185">Reference proteome</keyword>
<dbReference type="EMBL" id="JACIGW010000011">
    <property type="protein sequence ID" value="MBB4351456.1"/>
    <property type="molecule type" value="Genomic_DNA"/>
</dbReference>
<dbReference type="NCBIfam" id="NF008528">
    <property type="entry name" value="PRK11463.1-2"/>
    <property type="match status" value="1"/>
</dbReference>
<keyword evidence="2" id="KW-1133">Transmembrane helix</keyword>
<sequence length="174" mass="18653">MRPFIALSVLLAWPLAEIAGFVVVGRALGLWWTLGLVIGTGLLGAFMMRQQGLHLLKKLSEQSQQGQIPASSVIDGAMIVVAGILLLLPGFVTDIIGIALFIPFVRRLLWSAIGKRVVVVGPRSSRGGFSHPAGGARENPNAAGKVVDLEEEDFHRNTDPNPSSPWSKGIDRDP</sequence>
<evidence type="ECO:0000313" key="5">
    <source>
        <dbReference type="EMBL" id="MBB4449265.1"/>
    </source>
</evidence>
<dbReference type="Proteomes" id="UP000520770">
    <property type="component" value="Unassembled WGS sequence"/>
</dbReference>
<dbReference type="PANTHER" id="PTHR35335">
    <property type="entry name" value="UPF0716 PROTEIN FXSA"/>
    <property type="match status" value="1"/>
</dbReference>
<dbReference type="EMBL" id="JACIGY010000012">
    <property type="protein sequence ID" value="MBB4414649.1"/>
    <property type="molecule type" value="Genomic_DNA"/>
</dbReference>
<reference evidence="6 7" key="1">
    <citation type="submission" date="2020-08" db="EMBL/GenBank/DDBJ databases">
        <title>Genomic Encyclopedia of Type Strains, Phase IV (KMG-V): Genome sequencing to study the core and pangenomes of soil and plant-associated prokaryotes.</title>
        <authorList>
            <person name="Whitman W."/>
        </authorList>
    </citation>
    <scope>NUCLEOTIDE SEQUENCE [LARGE SCALE GENOMIC DNA]</scope>
    <source>
        <strain evidence="4 7">SEMIA 444</strain>
        <strain evidence="3 6">SEMIA 448</strain>
        <strain evidence="5 8">SEMIA 452</strain>
    </source>
</reference>